<accession>A0A2H9ZZX8</accession>
<gene>
    <name evidence="1" type="ORF">AXF42_Ash016371</name>
</gene>
<evidence type="ECO:0000313" key="2">
    <source>
        <dbReference type="Proteomes" id="UP000236161"/>
    </source>
</evidence>
<organism evidence="1 2">
    <name type="scientific">Apostasia shenzhenica</name>
    <dbReference type="NCBI Taxonomy" id="1088818"/>
    <lineage>
        <taxon>Eukaryota</taxon>
        <taxon>Viridiplantae</taxon>
        <taxon>Streptophyta</taxon>
        <taxon>Embryophyta</taxon>
        <taxon>Tracheophyta</taxon>
        <taxon>Spermatophyta</taxon>
        <taxon>Magnoliopsida</taxon>
        <taxon>Liliopsida</taxon>
        <taxon>Asparagales</taxon>
        <taxon>Orchidaceae</taxon>
        <taxon>Apostasioideae</taxon>
        <taxon>Apostasia</taxon>
    </lineage>
</organism>
<dbReference type="EMBL" id="KZ452102">
    <property type="protein sequence ID" value="PKA48855.1"/>
    <property type="molecule type" value="Genomic_DNA"/>
</dbReference>
<reference evidence="1 2" key="1">
    <citation type="journal article" date="2017" name="Nature">
        <title>The Apostasia genome and the evolution of orchids.</title>
        <authorList>
            <person name="Zhang G.Q."/>
            <person name="Liu K.W."/>
            <person name="Li Z."/>
            <person name="Lohaus R."/>
            <person name="Hsiao Y.Y."/>
            <person name="Niu S.C."/>
            <person name="Wang J.Y."/>
            <person name="Lin Y.C."/>
            <person name="Xu Q."/>
            <person name="Chen L.J."/>
            <person name="Yoshida K."/>
            <person name="Fujiwara S."/>
            <person name="Wang Z.W."/>
            <person name="Zhang Y.Q."/>
            <person name="Mitsuda N."/>
            <person name="Wang M."/>
            <person name="Liu G.H."/>
            <person name="Pecoraro L."/>
            <person name="Huang H.X."/>
            <person name="Xiao X.J."/>
            <person name="Lin M."/>
            <person name="Wu X.Y."/>
            <person name="Wu W.L."/>
            <person name="Chen Y.Y."/>
            <person name="Chang S.B."/>
            <person name="Sakamoto S."/>
            <person name="Ohme-Takagi M."/>
            <person name="Yagi M."/>
            <person name="Zeng S.J."/>
            <person name="Shen C.Y."/>
            <person name="Yeh C.M."/>
            <person name="Luo Y.B."/>
            <person name="Tsai W.C."/>
            <person name="Van de Peer Y."/>
            <person name="Liu Z.J."/>
        </authorList>
    </citation>
    <scope>NUCLEOTIDE SEQUENCE [LARGE SCALE GENOMIC DNA]</scope>
    <source>
        <strain evidence="2">cv. Shenzhen</strain>
        <tissue evidence="1">Stem</tissue>
    </source>
</reference>
<proteinExistence type="predicted"/>
<evidence type="ECO:0000313" key="1">
    <source>
        <dbReference type="EMBL" id="PKA48855.1"/>
    </source>
</evidence>
<dbReference type="Proteomes" id="UP000236161">
    <property type="component" value="Unassembled WGS sequence"/>
</dbReference>
<keyword evidence="2" id="KW-1185">Reference proteome</keyword>
<name>A0A2H9ZZX8_9ASPA</name>
<dbReference type="AlphaFoldDB" id="A0A2H9ZZX8"/>
<sequence length="66" mass="8180">MDWPEVIRRYRDWGTRRAGRRRDWRAKQAKRQHFFGHGHVFICAIRKKKGEEEKGSWTNKESEEMY</sequence>
<protein>
    <submittedName>
        <fullName evidence="1">Uncharacterized protein</fullName>
    </submittedName>
</protein>